<keyword evidence="4" id="KW-1185">Reference proteome</keyword>
<dbReference type="Pfam" id="PF05580">
    <property type="entry name" value="Peptidase_S55"/>
    <property type="match status" value="1"/>
</dbReference>
<dbReference type="AlphaFoldDB" id="A0A419TB97"/>
<feature type="domain" description="PDZ" evidence="1">
    <location>
        <begin position="119"/>
        <end position="181"/>
    </location>
</feature>
<evidence type="ECO:0000313" key="3">
    <source>
        <dbReference type="EMBL" id="RKD34774.1"/>
    </source>
</evidence>
<accession>A0A419TB97</accession>
<dbReference type="InterPro" id="IPR001478">
    <property type="entry name" value="PDZ"/>
</dbReference>
<gene>
    <name evidence="3" type="ORF">BET03_01660</name>
</gene>
<evidence type="ECO:0000259" key="1">
    <source>
        <dbReference type="PROSITE" id="PS50106"/>
    </source>
</evidence>
<dbReference type="InterPro" id="IPR014219">
    <property type="entry name" value="SpoIVB"/>
</dbReference>
<protein>
    <submittedName>
        <fullName evidence="3">SpoIVB peptidase</fullName>
    </submittedName>
</protein>
<comment type="caution">
    <text evidence="3">The sequence shown here is derived from an EMBL/GenBank/DDBJ whole genome shotgun (WGS) entry which is preliminary data.</text>
</comment>
<name>A0A419TB97_9FIRM</name>
<dbReference type="InterPro" id="IPR009003">
    <property type="entry name" value="Peptidase_S1_PA"/>
</dbReference>
<dbReference type="Gene3D" id="2.30.42.10">
    <property type="match status" value="1"/>
</dbReference>
<dbReference type="SMART" id="SM00228">
    <property type="entry name" value="PDZ"/>
    <property type="match status" value="1"/>
</dbReference>
<proteinExistence type="predicted"/>
<dbReference type="PROSITE" id="PS50106">
    <property type="entry name" value="PDZ"/>
    <property type="match status" value="1"/>
</dbReference>
<dbReference type="InterPro" id="IPR036034">
    <property type="entry name" value="PDZ_sf"/>
</dbReference>
<sequence>MAKSSKGKKLTILLAILAISLALGIQTYTLIHFPSQIDIFKGETRKINVIFPFSIDVLQNKNNILVVDSHELGLNVNNYYEFKTLSKGTATLELKLLNFIPIRDIKVNVIDKRYLVPGGHSIGVKLNTKGVLVVALSDITGLDGQKYNPAKNAGIRVGDIILEINGIKVRSADHVIELLNKFKGKKLKLKIERNKKEFILETRPVKSKKDNLYKLGVWVRDRTAGIGTLTFYDKKTNKFGALGHGITDMDTGYLMPTKNGEILKATVSSIQQGQKGNPGELRGIFFESKNKLGKIEKNTRYGIYGICYKDIKNKRIGKPIPVGLRSEVHQGKAYILTTIDKNTIEKFQVEIVKVQPQLVQQQKSMVIKVVDKKLLEKTGGIVQGMSGSPIIQNGKLIGAVTHVFVNDPTKGYGLYIEWMLKEAGINLKSKDEFAKAN</sequence>
<dbReference type="NCBIfam" id="TIGR02860">
    <property type="entry name" value="spore_IV_B"/>
    <property type="match status" value="1"/>
</dbReference>
<dbReference type="EMBL" id="MCIB01000001">
    <property type="protein sequence ID" value="RKD34774.1"/>
    <property type="molecule type" value="Genomic_DNA"/>
</dbReference>
<evidence type="ECO:0000259" key="2">
    <source>
        <dbReference type="PROSITE" id="PS51494"/>
    </source>
</evidence>
<dbReference type="SUPFAM" id="SSF50156">
    <property type="entry name" value="PDZ domain-like"/>
    <property type="match status" value="1"/>
</dbReference>
<evidence type="ECO:0000313" key="4">
    <source>
        <dbReference type="Proteomes" id="UP000284177"/>
    </source>
</evidence>
<dbReference type="PROSITE" id="PS51494">
    <property type="entry name" value="SPOIVB"/>
    <property type="match status" value="1"/>
</dbReference>
<feature type="domain" description="Peptidase S55" evidence="2">
    <location>
        <begin position="196"/>
        <end position="435"/>
    </location>
</feature>
<dbReference type="SUPFAM" id="SSF50494">
    <property type="entry name" value="Trypsin-like serine proteases"/>
    <property type="match status" value="1"/>
</dbReference>
<organism evidence="3 4">
    <name type="scientific">Thermohalobacter berrensis</name>
    <dbReference type="NCBI Taxonomy" id="99594"/>
    <lineage>
        <taxon>Bacteria</taxon>
        <taxon>Bacillati</taxon>
        <taxon>Bacillota</taxon>
        <taxon>Tissierellia</taxon>
        <taxon>Tissierellales</taxon>
        <taxon>Thermohalobacteraceae</taxon>
        <taxon>Thermohalobacter</taxon>
    </lineage>
</organism>
<dbReference type="Pfam" id="PF17820">
    <property type="entry name" value="PDZ_6"/>
    <property type="match status" value="1"/>
</dbReference>
<dbReference type="Proteomes" id="UP000284177">
    <property type="component" value="Unassembled WGS sequence"/>
</dbReference>
<reference evidence="3 4" key="1">
    <citation type="submission" date="2016-08" db="EMBL/GenBank/DDBJ databases">
        <title>Novel Firmicutes and Novel Genomes.</title>
        <authorList>
            <person name="Poppleton D.I."/>
            <person name="Gribaldo S."/>
        </authorList>
    </citation>
    <scope>NUCLEOTIDE SEQUENCE [LARGE SCALE GENOMIC DNA]</scope>
    <source>
        <strain evidence="3 4">CTT3</strain>
    </source>
</reference>
<dbReference type="RefSeq" id="WP_243096829.1">
    <property type="nucleotide sequence ID" value="NZ_MCIB01000001.1"/>
</dbReference>
<dbReference type="InterPro" id="IPR008763">
    <property type="entry name" value="Peptidase_S55"/>
</dbReference>
<dbReference type="InterPro" id="IPR041489">
    <property type="entry name" value="PDZ_6"/>
</dbReference>